<dbReference type="GO" id="GO:0004806">
    <property type="term" value="F:triacylglycerol lipase activity"/>
    <property type="evidence" value="ECO:0007669"/>
    <property type="project" value="InterPro"/>
</dbReference>
<reference evidence="2" key="1">
    <citation type="submission" date="2020-03" db="EMBL/GenBank/DDBJ databases">
        <title>Solimonas marina sp. nov., isolated from deep seawater of the Pacific Ocean.</title>
        <authorList>
            <person name="Liu X."/>
            <person name="Lai Q."/>
            <person name="Sun F."/>
            <person name="Gai Y."/>
            <person name="Li G."/>
            <person name="Shao Z."/>
        </authorList>
    </citation>
    <scope>NUCLEOTIDE SEQUENCE</scope>
    <source>
        <strain evidence="2">C16B3</strain>
    </source>
</reference>
<dbReference type="InterPro" id="IPR029058">
    <property type="entry name" value="AB_hydrolase_fold"/>
</dbReference>
<proteinExistence type="predicted"/>
<dbReference type="AlphaFoldDB" id="A0A969WF32"/>
<dbReference type="RefSeq" id="WP_168148895.1">
    <property type="nucleotide sequence ID" value="NZ_JAAVXB010000008.1"/>
</dbReference>
<organism evidence="2 3">
    <name type="scientific">Solimonas marina</name>
    <dbReference type="NCBI Taxonomy" id="2714601"/>
    <lineage>
        <taxon>Bacteria</taxon>
        <taxon>Pseudomonadati</taxon>
        <taxon>Pseudomonadota</taxon>
        <taxon>Gammaproteobacteria</taxon>
        <taxon>Nevskiales</taxon>
        <taxon>Nevskiaceae</taxon>
        <taxon>Solimonas</taxon>
    </lineage>
</organism>
<dbReference type="GO" id="GO:0016042">
    <property type="term" value="P:lipid catabolic process"/>
    <property type="evidence" value="ECO:0007669"/>
    <property type="project" value="InterPro"/>
</dbReference>
<comment type="caution">
    <text evidence="2">The sequence shown here is derived from an EMBL/GenBank/DDBJ whole genome shotgun (WGS) entry which is preliminary data.</text>
</comment>
<sequence>MRKFLMLAAAGLLPFAAMATNPPPADPSVGDGGVSSLYRWNAPIPEQPGTPLKQAPAPASQVLANASAAQRMLYSSTDGLGSNKPIVVSGIVYLPKGQPPAGGWPILAWAHGTVGAADVCAPSWTGPSAERGAYINAWLKQGYAVVASDYQGLGTTGPHPYLLYRPEGYSILDNVRAALRAYPKQLSNRVILSGQSQGSGAALGAAFVAPDYAPDVNVLGTIATGLVVHVADPGKAPQVPLPPYADPDYVDAAFAMVYMLGTGKSIYPQLNVDDYMSAAGRPLLKAARTGCFRDAMRVAKADDLSAAKMYRKSVAKIEAHLEEAQAFPNAHFKTPVFTATGLADAMAGTAQQYNFLSAMCTAGSTVEWHYYPGQTHHSTVNLSLQDSEPFARRLLAGETIESNCASLHPPGPLQKVADHRKIAD</sequence>
<evidence type="ECO:0000313" key="3">
    <source>
        <dbReference type="Proteomes" id="UP000653472"/>
    </source>
</evidence>
<dbReference type="EMBL" id="JAAVXB010000008">
    <property type="protein sequence ID" value="NKF23580.1"/>
    <property type="molecule type" value="Genomic_DNA"/>
</dbReference>
<dbReference type="PANTHER" id="PTHR34853">
    <property type="match status" value="1"/>
</dbReference>
<accession>A0A969WF32</accession>
<feature type="chain" id="PRO_5036775605" evidence="1">
    <location>
        <begin position="20"/>
        <end position="424"/>
    </location>
</feature>
<gene>
    <name evidence="2" type="ORF">G7Y82_14770</name>
</gene>
<dbReference type="SUPFAM" id="SSF53474">
    <property type="entry name" value="alpha/beta-Hydrolases"/>
    <property type="match status" value="1"/>
</dbReference>
<dbReference type="Proteomes" id="UP000653472">
    <property type="component" value="Unassembled WGS sequence"/>
</dbReference>
<dbReference type="Gene3D" id="3.40.50.1820">
    <property type="entry name" value="alpha/beta hydrolase"/>
    <property type="match status" value="2"/>
</dbReference>
<name>A0A969WF32_9GAMM</name>
<feature type="signal peptide" evidence="1">
    <location>
        <begin position="1"/>
        <end position="19"/>
    </location>
</feature>
<dbReference type="InterPro" id="IPR005152">
    <property type="entry name" value="Lipase_secreted"/>
</dbReference>
<protein>
    <submittedName>
        <fullName evidence="2">Lipase</fullName>
    </submittedName>
</protein>
<keyword evidence="1" id="KW-0732">Signal</keyword>
<evidence type="ECO:0000313" key="2">
    <source>
        <dbReference type="EMBL" id="NKF23580.1"/>
    </source>
</evidence>
<keyword evidence="3" id="KW-1185">Reference proteome</keyword>
<dbReference type="Pfam" id="PF03583">
    <property type="entry name" value="LIP"/>
    <property type="match status" value="1"/>
</dbReference>
<dbReference type="PIRSF" id="PIRSF029171">
    <property type="entry name" value="Esterase_LipA"/>
    <property type="match status" value="1"/>
</dbReference>
<evidence type="ECO:0000256" key="1">
    <source>
        <dbReference type="SAM" id="SignalP"/>
    </source>
</evidence>
<dbReference type="PANTHER" id="PTHR34853:SF1">
    <property type="entry name" value="LIPASE 5"/>
    <property type="match status" value="1"/>
</dbReference>